<dbReference type="EMBL" id="WTYX01000001">
    <property type="protein sequence ID" value="MXO90053.1"/>
    <property type="molecule type" value="Genomic_DNA"/>
</dbReference>
<dbReference type="AlphaFoldDB" id="A0A844ZQI5"/>
<dbReference type="Proteomes" id="UP000442714">
    <property type="component" value="Unassembled WGS sequence"/>
</dbReference>
<proteinExistence type="predicted"/>
<gene>
    <name evidence="6" type="ORF">GRI41_04390</name>
</gene>
<dbReference type="Pfam" id="PF01124">
    <property type="entry name" value="MAPEG"/>
    <property type="match status" value="1"/>
</dbReference>
<evidence type="ECO:0000313" key="7">
    <source>
        <dbReference type="Proteomes" id="UP000442714"/>
    </source>
</evidence>
<comment type="caution">
    <text evidence="6">The sequence shown here is derived from an EMBL/GenBank/DDBJ whole genome shotgun (WGS) entry which is preliminary data.</text>
</comment>
<dbReference type="GO" id="GO:0016020">
    <property type="term" value="C:membrane"/>
    <property type="evidence" value="ECO:0007669"/>
    <property type="project" value="UniProtKB-SubCell"/>
</dbReference>
<evidence type="ECO:0000256" key="2">
    <source>
        <dbReference type="ARBA" id="ARBA00022692"/>
    </source>
</evidence>
<dbReference type="PANTHER" id="PTHR35814:SF1">
    <property type="entry name" value="GLUTATHIONE S-TRANSFERASE-RELATED"/>
    <property type="match status" value="1"/>
</dbReference>
<name>A0A844ZQI5_9SPHN</name>
<feature type="transmembrane region" description="Helical" evidence="5">
    <location>
        <begin position="6"/>
        <end position="25"/>
    </location>
</feature>
<evidence type="ECO:0000256" key="5">
    <source>
        <dbReference type="SAM" id="Phobius"/>
    </source>
</evidence>
<dbReference type="SUPFAM" id="SSF161084">
    <property type="entry name" value="MAPEG domain-like"/>
    <property type="match status" value="1"/>
</dbReference>
<keyword evidence="4 5" id="KW-0472">Membrane</keyword>
<evidence type="ECO:0000256" key="3">
    <source>
        <dbReference type="ARBA" id="ARBA00022989"/>
    </source>
</evidence>
<protein>
    <submittedName>
        <fullName evidence="6">MAPEG family protein</fullName>
    </submittedName>
</protein>
<sequence length="132" mass="13681">MPLPITATVAAICGLLLLITAIMTVRQRFRLGVAFGDASDQALISASRSHANLAEHAPIVLIMLGLLENGEASSTALMVIGGAFVAGRVAHIIGLHGKIEPGKPPLARQIGVIVTWLTLLALAVMILLGVFA</sequence>
<reference evidence="6 7" key="1">
    <citation type="submission" date="2019-12" db="EMBL/GenBank/DDBJ databases">
        <title>Genomic-based taxomic classification of the family Erythrobacteraceae.</title>
        <authorList>
            <person name="Xu L."/>
        </authorList>
    </citation>
    <scope>NUCLEOTIDE SEQUENCE [LARGE SCALE GENOMIC DNA]</scope>
    <source>
        <strain evidence="6 7">KCTC 52763</strain>
    </source>
</reference>
<dbReference type="PANTHER" id="PTHR35814">
    <property type="match status" value="1"/>
</dbReference>
<evidence type="ECO:0000256" key="4">
    <source>
        <dbReference type="ARBA" id="ARBA00023136"/>
    </source>
</evidence>
<dbReference type="InterPro" id="IPR001129">
    <property type="entry name" value="Membr-assoc_MAPEG"/>
</dbReference>
<evidence type="ECO:0000256" key="1">
    <source>
        <dbReference type="ARBA" id="ARBA00004370"/>
    </source>
</evidence>
<keyword evidence="7" id="KW-1185">Reference proteome</keyword>
<comment type="subcellular location">
    <subcellularLocation>
        <location evidence="1">Membrane</location>
    </subcellularLocation>
</comment>
<dbReference type="InterPro" id="IPR023352">
    <property type="entry name" value="MAPEG-like_dom_sf"/>
</dbReference>
<organism evidence="6 7">
    <name type="scientific">Pontixanthobacter aquaemixtae</name>
    <dbReference type="NCBI Taxonomy" id="1958940"/>
    <lineage>
        <taxon>Bacteria</taxon>
        <taxon>Pseudomonadati</taxon>
        <taxon>Pseudomonadota</taxon>
        <taxon>Alphaproteobacteria</taxon>
        <taxon>Sphingomonadales</taxon>
        <taxon>Erythrobacteraceae</taxon>
        <taxon>Pontixanthobacter</taxon>
    </lineage>
</organism>
<keyword evidence="2 5" id="KW-0812">Transmembrane</keyword>
<feature type="transmembrane region" description="Helical" evidence="5">
    <location>
        <begin position="110"/>
        <end position="131"/>
    </location>
</feature>
<keyword evidence="3 5" id="KW-1133">Transmembrane helix</keyword>
<dbReference type="OrthoDB" id="7619858at2"/>
<dbReference type="Gene3D" id="1.20.120.550">
    <property type="entry name" value="Membrane associated eicosanoid/glutathione metabolism-like domain"/>
    <property type="match status" value="1"/>
</dbReference>
<evidence type="ECO:0000313" key="6">
    <source>
        <dbReference type="EMBL" id="MXO90053.1"/>
    </source>
</evidence>
<accession>A0A844ZQI5</accession>
<dbReference type="RefSeq" id="WP_160603541.1">
    <property type="nucleotide sequence ID" value="NZ_WTYX01000001.1"/>
</dbReference>